<protein>
    <submittedName>
        <fullName evidence="1">Uncharacterized protein</fullName>
    </submittedName>
</protein>
<accession>A0AAV4YBE0</accession>
<comment type="caution">
    <text evidence="1">The sequence shown here is derived from an EMBL/GenBank/DDBJ whole genome shotgun (WGS) entry which is preliminary data.</text>
</comment>
<dbReference type="EMBL" id="BPLR01001718">
    <property type="protein sequence ID" value="GIZ04313.1"/>
    <property type="molecule type" value="Genomic_DNA"/>
</dbReference>
<dbReference type="Proteomes" id="UP001054945">
    <property type="component" value="Unassembled WGS sequence"/>
</dbReference>
<reference evidence="1 2" key="1">
    <citation type="submission" date="2021-06" db="EMBL/GenBank/DDBJ databases">
        <title>Caerostris extrusa draft genome.</title>
        <authorList>
            <person name="Kono N."/>
            <person name="Arakawa K."/>
        </authorList>
    </citation>
    <scope>NUCLEOTIDE SEQUENCE [LARGE SCALE GENOMIC DNA]</scope>
</reference>
<organism evidence="1 2">
    <name type="scientific">Caerostris extrusa</name>
    <name type="common">Bark spider</name>
    <name type="synonym">Caerostris bankana</name>
    <dbReference type="NCBI Taxonomy" id="172846"/>
    <lineage>
        <taxon>Eukaryota</taxon>
        <taxon>Metazoa</taxon>
        <taxon>Ecdysozoa</taxon>
        <taxon>Arthropoda</taxon>
        <taxon>Chelicerata</taxon>
        <taxon>Arachnida</taxon>
        <taxon>Araneae</taxon>
        <taxon>Araneomorphae</taxon>
        <taxon>Entelegynae</taxon>
        <taxon>Araneoidea</taxon>
        <taxon>Araneidae</taxon>
        <taxon>Caerostris</taxon>
    </lineage>
</organism>
<proteinExistence type="predicted"/>
<feature type="non-terminal residue" evidence="1">
    <location>
        <position position="1"/>
    </location>
</feature>
<gene>
    <name evidence="1" type="ORF">CEXT_25981</name>
</gene>
<keyword evidence="2" id="KW-1185">Reference proteome</keyword>
<evidence type="ECO:0000313" key="1">
    <source>
        <dbReference type="EMBL" id="GIZ04313.1"/>
    </source>
</evidence>
<evidence type="ECO:0000313" key="2">
    <source>
        <dbReference type="Proteomes" id="UP001054945"/>
    </source>
</evidence>
<dbReference type="AlphaFoldDB" id="A0AAV4YBE0"/>
<sequence>NGCQWKAGPKPVENAAKRGGQPCVTLWQREGRTCQQVLTDLMQTFGEK</sequence>
<name>A0AAV4YBE0_CAEEX</name>